<feature type="region of interest" description="Disordered" evidence="1">
    <location>
        <begin position="35"/>
        <end position="61"/>
    </location>
</feature>
<gene>
    <name evidence="2" type="ORF">FKW44_005362</name>
</gene>
<feature type="non-terminal residue" evidence="2">
    <location>
        <position position="1"/>
    </location>
</feature>
<name>A0A7T8KBW4_CALRO</name>
<keyword evidence="3" id="KW-1185">Reference proteome</keyword>
<dbReference type="Proteomes" id="UP000595437">
    <property type="component" value="Chromosome 3"/>
</dbReference>
<evidence type="ECO:0000256" key="1">
    <source>
        <dbReference type="SAM" id="MobiDB-lite"/>
    </source>
</evidence>
<dbReference type="AlphaFoldDB" id="A0A7T8KBW4"/>
<feature type="non-terminal residue" evidence="2">
    <location>
        <position position="61"/>
    </location>
</feature>
<sequence length="61" mass="6566">NLSTRTLCLAGLIQAPICHWNGRLCFLSQWPTRNSPGTPAGHSAPPCGKHDHLHVGSNKLP</sequence>
<organism evidence="2 3">
    <name type="scientific">Caligus rogercresseyi</name>
    <name type="common">Sea louse</name>
    <dbReference type="NCBI Taxonomy" id="217165"/>
    <lineage>
        <taxon>Eukaryota</taxon>
        <taxon>Metazoa</taxon>
        <taxon>Ecdysozoa</taxon>
        <taxon>Arthropoda</taxon>
        <taxon>Crustacea</taxon>
        <taxon>Multicrustacea</taxon>
        <taxon>Hexanauplia</taxon>
        <taxon>Copepoda</taxon>
        <taxon>Siphonostomatoida</taxon>
        <taxon>Caligidae</taxon>
        <taxon>Caligus</taxon>
    </lineage>
</organism>
<protein>
    <submittedName>
        <fullName evidence="2">Uncharacterized protein</fullName>
    </submittedName>
</protein>
<dbReference type="EMBL" id="CP045892">
    <property type="protein sequence ID" value="QQP53035.1"/>
    <property type="molecule type" value="Genomic_DNA"/>
</dbReference>
<accession>A0A7T8KBW4</accession>
<evidence type="ECO:0000313" key="3">
    <source>
        <dbReference type="Proteomes" id="UP000595437"/>
    </source>
</evidence>
<reference evidence="3" key="1">
    <citation type="submission" date="2021-01" db="EMBL/GenBank/DDBJ databases">
        <title>Caligus Genome Assembly.</title>
        <authorList>
            <person name="Gallardo-Escarate C."/>
        </authorList>
    </citation>
    <scope>NUCLEOTIDE SEQUENCE [LARGE SCALE GENOMIC DNA]</scope>
</reference>
<proteinExistence type="predicted"/>
<evidence type="ECO:0000313" key="2">
    <source>
        <dbReference type="EMBL" id="QQP53035.1"/>
    </source>
</evidence>